<dbReference type="PANTHER" id="PTHR43776">
    <property type="entry name" value="TRANSPORT ATP-BINDING PROTEIN"/>
    <property type="match status" value="1"/>
</dbReference>
<dbReference type="PATRIC" id="fig|1619313.3.peg.3257"/>
<keyword evidence="4 6" id="KW-0067">ATP-binding</keyword>
<evidence type="ECO:0000313" key="7">
    <source>
        <dbReference type="Proteomes" id="UP000059419"/>
    </source>
</evidence>
<dbReference type="AlphaFoldDB" id="A0A0U5L3K1"/>
<keyword evidence="2" id="KW-0813">Transport</keyword>
<keyword evidence="6" id="KW-0378">Hydrolase</keyword>
<dbReference type="OrthoDB" id="9802264at2"/>
<dbReference type="GeneID" id="84611894"/>
<gene>
    <name evidence="6" type="primary">gsiA</name>
    <name evidence="6" type="ORF">EM595_3139</name>
</gene>
<dbReference type="GO" id="GO:0005524">
    <property type="term" value="F:ATP binding"/>
    <property type="evidence" value="ECO:0007669"/>
    <property type="project" value="UniProtKB-KW"/>
</dbReference>
<dbReference type="InterPro" id="IPR003439">
    <property type="entry name" value="ABC_transporter-like_ATP-bd"/>
</dbReference>
<reference evidence="7" key="1">
    <citation type="submission" date="2015-11" db="EMBL/GenBank/DDBJ databases">
        <authorList>
            <person name="Blom J."/>
        </authorList>
    </citation>
    <scope>NUCLEOTIDE SEQUENCE [LARGE SCALE GENOMIC DNA]</scope>
</reference>
<evidence type="ECO:0000259" key="5">
    <source>
        <dbReference type="PROSITE" id="PS50893"/>
    </source>
</evidence>
<dbReference type="NCBIfam" id="NF007739">
    <property type="entry name" value="PRK10419.1"/>
    <property type="match status" value="2"/>
</dbReference>
<feature type="domain" description="ABC transporter" evidence="5">
    <location>
        <begin position="9"/>
        <end position="257"/>
    </location>
</feature>
<evidence type="ECO:0000256" key="3">
    <source>
        <dbReference type="ARBA" id="ARBA00022741"/>
    </source>
</evidence>
<dbReference type="GO" id="GO:0016887">
    <property type="term" value="F:ATP hydrolysis activity"/>
    <property type="evidence" value="ECO:0007669"/>
    <property type="project" value="InterPro"/>
</dbReference>
<dbReference type="GO" id="GO:0015833">
    <property type="term" value="P:peptide transport"/>
    <property type="evidence" value="ECO:0007669"/>
    <property type="project" value="InterPro"/>
</dbReference>
<dbReference type="PANTHER" id="PTHR43776:SF7">
    <property type="entry name" value="D,D-DIPEPTIDE TRANSPORT ATP-BINDING PROTEIN DDPF-RELATED"/>
    <property type="match status" value="1"/>
</dbReference>
<dbReference type="PROSITE" id="PS00211">
    <property type="entry name" value="ABC_TRANSPORTER_1"/>
    <property type="match status" value="2"/>
</dbReference>
<name>A0A0U5L3K1_9GAMM</name>
<dbReference type="InterPro" id="IPR017871">
    <property type="entry name" value="ABC_transporter-like_CS"/>
</dbReference>
<dbReference type="EMBL" id="LN907827">
    <property type="protein sequence ID" value="CUU25370.1"/>
    <property type="molecule type" value="Genomic_DNA"/>
</dbReference>
<dbReference type="InterPro" id="IPR013563">
    <property type="entry name" value="Oligopep_ABC_C"/>
</dbReference>
<dbReference type="SUPFAM" id="SSF52540">
    <property type="entry name" value="P-loop containing nucleoside triphosphate hydrolases"/>
    <property type="match status" value="2"/>
</dbReference>
<dbReference type="Proteomes" id="UP000059419">
    <property type="component" value="Chromosome 1"/>
</dbReference>
<dbReference type="NCBIfam" id="NF008453">
    <property type="entry name" value="PRK11308.1"/>
    <property type="match status" value="2"/>
</dbReference>
<dbReference type="InterPro" id="IPR050319">
    <property type="entry name" value="ABC_transp_ATP-bind"/>
</dbReference>
<comment type="similarity">
    <text evidence="1">Belongs to the ABC transporter superfamily. Drug exporter-2 (TC 3.A.1.117) family.</text>
</comment>
<accession>A0A0U5L3K1</accession>
<dbReference type="SMART" id="SM00382">
    <property type="entry name" value="AAA"/>
    <property type="match status" value="2"/>
</dbReference>
<dbReference type="Gene3D" id="3.40.50.300">
    <property type="entry name" value="P-loop containing nucleotide triphosphate hydrolases"/>
    <property type="match status" value="2"/>
</dbReference>
<dbReference type="RefSeq" id="WP_067434096.1">
    <property type="nucleotide sequence ID" value="NZ_CP072598.1"/>
</dbReference>
<dbReference type="InterPro" id="IPR027417">
    <property type="entry name" value="P-loop_NTPase"/>
</dbReference>
<evidence type="ECO:0000256" key="2">
    <source>
        <dbReference type="ARBA" id="ARBA00022448"/>
    </source>
</evidence>
<evidence type="ECO:0000256" key="1">
    <source>
        <dbReference type="ARBA" id="ARBA00006526"/>
    </source>
</evidence>
<sequence>MNSQPALAVEQLSLSYRGDHGLQRVVHNVSFDIHPGEMVALVGESGSGKTTTAQAIIGLLAENGVRDAGVLRFNGEDISQWSQSRLDRLRGAQISLIPQDPGSSLNPIKTIGDQVGEIISLHQRLSRKARDAQVLALLERVGLSHPAERMRQYPHQLSGGMKQRVLIAIAIALQPALIIADEPTSALDVTVQRRILDLIDTLRHEFTTAVLFVTHDLALAAERADRIIVFRHGEIQEQGTAQQIVHAPQSDYTRQLFNDVNVLAAQPLPAVGAPPAIVVEAISKRFALGNSRASGLQALNQVSFQVARGTTHALVGESGSGKTTLARILLGFEQADSGSVRLDDAELTALSGEARRQLRQRIQLVYQNPFASLDPSQTLYNIIEEPLLNFAPLSAALRRERVEAVAARVALPLALLRRKPRELSGGQRQRVAIARALVLQPAILVLDEATSALDATVQAQILRLLLELQQQLGLTYLFITHDLATVRRIAHSATVLRAGEVVESGDVARLFSAPQNDYTRALLAAIPAITQPGEIPA</sequence>
<feature type="domain" description="ABC transporter" evidence="5">
    <location>
        <begin position="277"/>
        <end position="523"/>
    </location>
</feature>
<keyword evidence="7" id="KW-1185">Reference proteome</keyword>
<dbReference type="CDD" id="cd03257">
    <property type="entry name" value="ABC_NikE_OppD_transporters"/>
    <property type="match status" value="2"/>
</dbReference>
<evidence type="ECO:0000256" key="4">
    <source>
        <dbReference type="ARBA" id="ARBA00022840"/>
    </source>
</evidence>
<keyword evidence="3" id="KW-0547">Nucleotide-binding</keyword>
<dbReference type="GO" id="GO:0055085">
    <property type="term" value="P:transmembrane transport"/>
    <property type="evidence" value="ECO:0007669"/>
    <property type="project" value="UniProtKB-ARBA"/>
</dbReference>
<dbReference type="InterPro" id="IPR003593">
    <property type="entry name" value="AAA+_ATPase"/>
</dbReference>
<dbReference type="Pfam" id="PF08352">
    <property type="entry name" value="oligo_HPY"/>
    <property type="match status" value="1"/>
</dbReference>
<proteinExistence type="inferred from homology"/>
<dbReference type="Pfam" id="PF00005">
    <property type="entry name" value="ABC_tran"/>
    <property type="match status" value="2"/>
</dbReference>
<dbReference type="PROSITE" id="PS50893">
    <property type="entry name" value="ABC_TRANSPORTER_2"/>
    <property type="match status" value="2"/>
</dbReference>
<organism evidence="6 7">
    <name type="scientific">Duffyella gerundensis</name>
    <dbReference type="NCBI Taxonomy" id="1619313"/>
    <lineage>
        <taxon>Bacteria</taxon>
        <taxon>Pseudomonadati</taxon>
        <taxon>Pseudomonadota</taxon>
        <taxon>Gammaproteobacteria</taxon>
        <taxon>Enterobacterales</taxon>
        <taxon>Erwiniaceae</taxon>
        <taxon>Duffyella</taxon>
    </lineage>
</organism>
<dbReference type="KEGG" id="ege:EM595_3139"/>
<dbReference type="FunFam" id="3.40.50.300:FF:000016">
    <property type="entry name" value="Oligopeptide ABC transporter ATP-binding component"/>
    <property type="match status" value="1"/>
</dbReference>
<protein>
    <submittedName>
        <fullName evidence="6">Glutathione import ATP-binding protein GsiA</fullName>
        <ecNumber evidence="6">3.6.3.-</ecNumber>
    </submittedName>
</protein>
<evidence type="ECO:0000313" key="6">
    <source>
        <dbReference type="EMBL" id="CUU25370.1"/>
    </source>
</evidence>
<dbReference type="EC" id="3.6.3.-" evidence="6"/>
<dbReference type="STRING" id="1619313.EM595_3139"/>